<sequence>MNSLEEAFSYTKEMMSHKIKTMEGSHFKQEVQEINNYLENDTHRTVVRTSLTSLCSWCLWNFIYEFTQNDRAEYDLLARSTYYGISANKWAYSIGQCSTHYDGALLFSDSSMHLAQLVCLGLSQESITYCSLLTKMLNGKQSNMFPDNPTFPWFILDLYLRSNNASIEDSWKYPTEMGVYERTLENWDTCDKALFEKLLIDLCDFHVSQSDEYEHDGNLLEFSSAQYFLFPPEILMLIKLRHNKGLYVGHPDLHPLLQLEINNLPLDSFEMPADSLVTSCFNKLHKDNPSVNFEFMA</sequence>
<evidence type="ECO:0000313" key="2">
    <source>
        <dbReference type="Proteomes" id="UP000255469"/>
    </source>
</evidence>
<organism evidence="1 2">
    <name type="scientific">Prevotella denticola</name>
    <dbReference type="NCBI Taxonomy" id="28129"/>
    <lineage>
        <taxon>Bacteria</taxon>
        <taxon>Pseudomonadati</taxon>
        <taxon>Bacteroidota</taxon>
        <taxon>Bacteroidia</taxon>
        <taxon>Bacteroidales</taxon>
        <taxon>Prevotellaceae</taxon>
        <taxon>Prevotella</taxon>
    </lineage>
</organism>
<name>A0A379E5C5_9BACT</name>
<evidence type="ECO:0000313" key="1">
    <source>
        <dbReference type="EMBL" id="SUB87876.1"/>
    </source>
</evidence>
<dbReference type="Proteomes" id="UP000255469">
    <property type="component" value="Unassembled WGS sequence"/>
</dbReference>
<reference evidence="1 2" key="1">
    <citation type="submission" date="2018-06" db="EMBL/GenBank/DDBJ databases">
        <authorList>
            <consortium name="Pathogen Informatics"/>
            <person name="Doyle S."/>
        </authorList>
    </citation>
    <scope>NUCLEOTIDE SEQUENCE [LARGE SCALE GENOMIC DNA]</scope>
    <source>
        <strain evidence="1 2">NCTC13067</strain>
    </source>
</reference>
<dbReference type="AlphaFoldDB" id="A0A379E5C5"/>
<gene>
    <name evidence="1" type="ORF">NCTC13067_01557</name>
</gene>
<proteinExistence type="predicted"/>
<dbReference type="EMBL" id="UGTM01000001">
    <property type="protein sequence ID" value="SUB87876.1"/>
    <property type="molecule type" value="Genomic_DNA"/>
</dbReference>
<accession>A0A379E5C5</accession>
<dbReference type="RefSeq" id="WP_025067084.1">
    <property type="nucleotide sequence ID" value="NZ_UGTM01000001.1"/>
</dbReference>
<protein>
    <submittedName>
        <fullName evidence="1">Uncharacterized protein</fullName>
    </submittedName>
</protein>